<evidence type="ECO:0000313" key="4">
    <source>
        <dbReference type="Proteomes" id="UP000694044"/>
    </source>
</evidence>
<feature type="compositionally biased region" description="Low complexity" evidence="1">
    <location>
        <begin position="201"/>
        <end position="211"/>
    </location>
</feature>
<feature type="region of interest" description="Disordered" evidence="1">
    <location>
        <begin position="201"/>
        <end position="257"/>
    </location>
</feature>
<feature type="compositionally biased region" description="Polar residues" evidence="1">
    <location>
        <begin position="247"/>
        <end position="257"/>
    </location>
</feature>
<gene>
    <name evidence="3" type="ORF">PHYPSEUDO_003965</name>
</gene>
<keyword evidence="2" id="KW-0732">Signal</keyword>
<keyword evidence="4" id="KW-1185">Reference proteome</keyword>
<evidence type="ECO:0000313" key="3">
    <source>
        <dbReference type="EMBL" id="KAG7383178.1"/>
    </source>
</evidence>
<protein>
    <submittedName>
        <fullName evidence="3">Uncharacterized protein</fullName>
    </submittedName>
</protein>
<reference evidence="3" key="1">
    <citation type="submission" date="2021-02" db="EMBL/GenBank/DDBJ databases">
        <authorList>
            <person name="Palmer J.M."/>
        </authorList>
    </citation>
    <scope>NUCLEOTIDE SEQUENCE</scope>
    <source>
        <strain evidence="3">SCRP734</strain>
    </source>
</reference>
<dbReference type="EMBL" id="JAGDFM010000184">
    <property type="protein sequence ID" value="KAG7383178.1"/>
    <property type="molecule type" value="Genomic_DNA"/>
</dbReference>
<feature type="chain" id="PRO_5035891697" evidence="2">
    <location>
        <begin position="21"/>
        <end position="257"/>
    </location>
</feature>
<comment type="caution">
    <text evidence="3">The sequence shown here is derived from an EMBL/GenBank/DDBJ whole genome shotgun (WGS) entry which is preliminary data.</text>
</comment>
<sequence length="257" mass="27522">MHVLFVVATCVLLVVSKCFGQDRSVDVYAFYLKEKCGGVPNRVDSGNFQGECVEVCGSFTSVWKSINAACNNSESSIDYKEIVAGFFGGASYLLVEKFDSDCETLSSSSALVASNSCEQVVWYMPEWGHGLYEIIHLEHNGSVSLRYYLDDQCSNPSNGSWDLSKDIPPKNADVGADLLNSSTCDENGLRWTYYGSANAASSSSSSNSSGHSGDKRQSISSASGTSDPSLSVATESQEGKGQIVAVTEQQISGNIGW</sequence>
<feature type="compositionally biased region" description="Polar residues" evidence="1">
    <location>
        <begin position="218"/>
        <end position="236"/>
    </location>
</feature>
<name>A0A8T1VSI8_9STRA</name>
<evidence type="ECO:0000256" key="2">
    <source>
        <dbReference type="SAM" id="SignalP"/>
    </source>
</evidence>
<proteinExistence type="predicted"/>
<organism evidence="3 4">
    <name type="scientific">Phytophthora pseudosyringae</name>
    <dbReference type="NCBI Taxonomy" id="221518"/>
    <lineage>
        <taxon>Eukaryota</taxon>
        <taxon>Sar</taxon>
        <taxon>Stramenopiles</taxon>
        <taxon>Oomycota</taxon>
        <taxon>Peronosporomycetes</taxon>
        <taxon>Peronosporales</taxon>
        <taxon>Peronosporaceae</taxon>
        <taxon>Phytophthora</taxon>
    </lineage>
</organism>
<dbReference type="AlphaFoldDB" id="A0A8T1VSI8"/>
<dbReference type="Proteomes" id="UP000694044">
    <property type="component" value="Unassembled WGS sequence"/>
</dbReference>
<dbReference type="OrthoDB" id="123770at2759"/>
<accession>A0A8T1VSI8</accession>
<feature type="signal peptide" evidence="2">
    <location>
        <begin position="1"/>
        <end position="20"/>
    </location>
</feature>
<evidence type="ECO:0000256" key="1">
    <source>
        <dbReference type="SAM" id="MobiDB-lite"/>
    </source>
</evidence>